<organism evidence="6 7">
    <name type="scientific">Aquincola tertiaricarbonis</name>
    <dbReference type="NCBI Taxonomy" id="391953"/>
    <lineage>
        <taxon>Bacteria</taxon>
        <taxon>Pseudomonadati</taxon>
        <taxon>Pseudomonadota</taxon>
        <taxon>Betaproteobacteria</taxon>
        <taxon>Burkholderiales</taxon>
        <taxon>Sphaerotilaceae</taxon>
        <taxon>Aquincola</taxon>
    </lineage>
</organism>
<evidence type="ECO:0000256" key="4">
    <source>
        <dbReference type="ARBA" id="ARBA00023163"/>
    </source>
</evidence>
<evidence type="ECO:0000256" key="1">
    <source>
        <dbReference type="ARBA" id="ARBA00009437"/>
    </source>
</evidence>
<dbReference type="PANTHER" id="PTHR30126">
    <property type="entry name" value="HTH-TYPE TRANSCRIPTIONAL REGULATOR"/>
    <property type="match status" value="1"/>
</dbReference>
<dbReference type="Gene3D" id="1.10.10.10">
    <property type="entry name" value="Winged helix-like DNA-binding domain superfamily/Winged helix DNA-binding domain"/>
    <property type="match status" value="1"/>
</dbReference>
<dbReference type="SUPFAM" id="SSF46785">
    <property type="entry name" value="Winged helix' DNA-binding domain"/>
    <property type="match status" value="1"/>
</dbReference>
<dbReference type="InterPro" id="IPR036390">
    <property type="entry name" value="WH_DNA-bd_sf"/>
</dbReference>
<keyword evidence="3" id="KW-0238">DNA-binding</keyword>
<reference evidence="6" key="1">
    <citation type="submission" date="2022-05" db="EMBL/GenBank/DDBJ databases">
        <title>An RpoN-dependent PEP-CTERM gene is involved in floc formation of an Aquincola tertiaricarbonis strain.</title>
        <authorList>
            <person name="Qiu D."/>
            <person name="Xia M."/>
        </authorList>
    </citation>
    <scope>NUCLEOTIDE SEQUENCE</scope>
    <source>
        <strain evidence="6">RN12</strain>
    </source>
</reference>
<dbReference type="InterPro" id="IPR000847">
    <property type="entry name" value="LysR_HTH_N"/>
</dbReference>
<evidence type="ECO:0000259" key="5">
    <source>
        <dbReference type="PROSITE" id="PS50931"/>
    </source>
</evidence>
<dbReference type="Proteomes" id="UP001056201">
    <property type="component" value="Chromosome 2"/>
</dbReference>
<dbReference type="PANTHER" id="PTHR30126:SF98">
    <property type="entry name" value="HTH-TYPE TRANSCRIPTIONAL ACTIVATOR BAUR"/>
    <property type="match status" value="1"/>
</dbReference>
<dbReference type="Gene3D" id="3.40.190.10">
    <property type="entry name" value="Periplasmic binding protein-like II"/>
    <property type="match status" value="2"/>
</dbReference>
<dbReference type="Pfam" id="PF00126">
    <property type="entry name" value="HTH_1"/>
    <property type="match status" value="1"/>
</dbReference>
<sequence length="296" mass="31260">MNLTPLRYLRLVVEHGSFAAAAAAAGVSQPAVSQAMQQLQARLNQPLFERQGRRRQPTALARQLAQGSQGLEERLQGLTAAAPARQPGLLRVGLTASAARVCGPRLHALWCEGRPRRRLVMSTADEGQLIAGVQRGTLDLAITPRPRGPLPPGLQVHPLYRITPRVYARRGHPLAATQHLPDLQAARFAAVGAAVAGPVDVLSEAFAVRRLPPPPVVVHCADYGSLVQLVAGSDLLAVLPHPVLLGDAAAGLLRPLPLRETLPLYDMVLVHGGGAARAVATLVVALVKQLAETPAS</sequence>
<dbReference type="EMBL" id="CP097636">
    <property type="protein sequence ID" value="URI08611.1"/>
    <property type="molecule type" value="Genomic_DNA"/>
</dbReference>
<evidence type="ECO:0000313" key="6">
    <source>
        <dbReference type="EMBL" id="URI08611.1"/>
    </source>
</evidence>
<feature type="domain" description="HTH lysR-type" evidence="5">
    <location>
        <begin position="1"/>
        <end position="58"/>
    </location>
</feature>
<proteinExistence type="inferred from homology"/>
<keyword evidence="4" id="KW-0804">Transcription</keyword>
<dbReference type="PRINTS" id="PR00039">
    <property type="entry name" value="HTHLYSR"/>
</dbReference>
<dbReference type="InterPro" id="IPR036388">
    <property type="entry name" value="WH-like_DNA-bd_sf"/>
</dbReference>
<evidence type="ECO:0000256" key="2">
    <source>
        <dbReference type="ARBA" id="ARBA00023015"/>
    </source>
</evidence>
<dbReference type="RefSeq" id="WP_250196833.1">
    <property type="nucleotide sequence ID" value="NZ_CP097636.1"/>
</dbReference>
<gene>
    <name evidence="6" type="ORF">MW290_23815</name>
</gene>
<dbReference type="InterPro" id="IPR005119">
    <property type="entry name" value="LysR_subst-bd"/>
</dbReference>
<evidence type="ECO:0000313" key="7">
    <source>
        <dbReference type="Proteomes" id="UP001056201"/>
    </source>
</evidence>
<comment type="similarity">
    <text evidence="1">Belongs to the LysR transcriptional regulatory family.</text>
</comment>
<keyword evidence="2" id="KW-0805">Transcription regulation</keyword>
<evidence type="ECO:0000256" key="3">
    <source>
        <dbReference type="ARBA" id="ARBA00023125"/>
    </source>
</evidence>
<protein>
    <submittedName>
        <fullName evidence="6">LysR family transcriptional regulator</fullName>
    </submittedName>
</protein>
<name>A0ABY4S5A5_AQUTE</name>
<keyword evidence="7" id="KW-1185">Reference proteome</keyword>
<accession>A0ABY4S5A5</accession>
<dbReference type="PROSITE" id="PS50931">
    <property type="entry name" value="HTH_LYSR"/>
    <property type="match status" value="1"/>
</dbReference>
<dbReference type="Pfam" id="PF03466">
    <property type="entry name" value="LysR_substrate"/>
    <property type="match status" value="1"/>
</dbReference>
<dbReference type="SUPFAM" id="SSF53850">
    <property type="entry name" value="Periplasmic binding protein-like II"/>
    <property type="match status" value="1"/>
</dbReference>